<organism evidence="3 4">
    <name type="scientific">Saccoglossus kowalevskii</name>
    <name type="common">Acorn worm</name>
    <dbReference type="NCBI Taxonomy" id="10224"/>
    <lineage>
        <taxon>Eukaryota</taxon>
        <taxon>Metazoa</taxon>
        <taxon>Hemichordata</taxon>
        <taxon>Enteropneusta</taxon>
        <taxon>Harrimaniidae</taxon>
        <taxon>Saccoglossus</taxon>
    </lineage>
</organism>
<dbReference type="PROSITE" id="PS50195">
    <property type="entry name" value="PX"/>
    <property type="match status" value="1"/>
</dbReference>
<feature type="region of interest" description="Disordered" evidence="1">
    <location>
        <begin position="248"/>
        <end position="267"/>
    </location>
</feature>
<evidence type="ECO:0000313" key="3">
    <source>
        <dbReference type="Proteomes" id="UP000694865"/>
    </source>
</evidence>
<gene>
    <name evidence="4" type="primary">LOC100372080</name>
</gene>
<dbReference type="Pfam" id="PF00787">
    <property type="entry name" value="PX"/>
    <property type="match status" value="1"/>
</dbReference>
<sequence length="563" mass="63882">MDLSNWDDTDFVSYTSFDSEDETVEDLARTWSKNNLRAYSLQLHTETGIYKVEKLYNDLLTLNQELHRLFPSIKLSFPPLWTDEDEIPDADFLEERRTGLRDFMTNIMCHSSMHISEPVKSFWGINGERMNCFSIQIEDEAGKSTCQKSYVGPEIRNLNDKMGNGPENDLTADMGQLLVKTEHSLTALNTRVDKLNEDLTKNSLVNVGDHYSQELELLKEVVTNLTGTIHQLIRPLRKEVHNHDINNALTATSDTQSPNSESPESDKECKQELQDCCHANECHLEARSGHPNADHVNNIPTYEKGNTLRCKSSLTSHIYGKNDGSSIEEAVKDLNAITCVESESQNDVQNTSIDNLGGEVSHTSLGQDVIDNSCESIEICQEECLLDENITPSEISQSCEMSSMSSTTNLDIQQEMMDGEGILSEWELEMISELKDTKFGRKGEYIKLVHVMKEDYRKSLNIDRQREVIPEPRERSSSQPSISVDRPKCVNEEHEKITKGYATVQQAGLPLNSEQVSSSLEAKQDKPRHEKNTRNSGRKLETRNNKTKRKKRKSQNTQSCIIQ</sequence>
<feature type="compositionally biased region" description="Basic residues" evidence="1">
    <location>
        <begin position="545"/>
        <end position="554"/>
    </location>
</feature>
<evidence type="ECO:0000259" key="2">
    <source>
        <dbReference type="PROSITE" id="PS50195"/>
    </source>
</evidence>
<evidence type="ECO:0000256" key="1">
    <source>
        <dbReference type="SAM" id="MobiDB-lite"/>
    </source>
</evidence>
<dbReference type="Proteomes" id="UP000694865">
    <property type="component" value="Unplaced"/>
</dbReference>
<feature type="region of interest" description="Disordered" evidence="1">
    <location>
        <begin position="505"/>
        <end position="563"/>
    </location>
</feature>
<dbReference type="SUPFAM" id="SSF64268">
    <property type="entry name" value="PX domain"/>
    <property type="match status" value="1"/>
</dbReference>
<dbReference type="RefSeq" id="XP_006819638.1">
    <property type="nucleotide sequence ID" value="XM_006819575.1"/>
</dbReference>
<feature type="compositionally biased region" description="Basic and acidic residues" evidence="1">
    <location>
        <begin position="467"/>
        <end position="476"/>
    </location>
</feature>
<dbReference type="GeneID" id="100372080"/>
<accession>A0ABM0MHZ7</accession>
<feature type="region of interest" description="Disordered" evidence="1">
    <location>
        <begin position="467"/>
        <end position="488"/>
    </location>
</feature>
<feature type="domain" description="PX" evidence="2">
    <location>
        <begin position="17"/>
        <end position="130"/>
    </location>
</feature>
<dbReference type="InterPro" id="IPR036871">
    <property type="entry name" value="PX_dom_sf"/>
</dbReference>
<keyword evidence="3" id="KW-1185">Reference proteome</keyword>
<dbReference type="InterPro" id="IPR001683">
    <property type="entry name" value="PX_dom"/>
</dbReference>
<name>A0ABM0MHZ7_SACKO</name>
<feature type="compositionally biased region" description="Polar residues" evidence="1">
    <location>
        <begin position="512"/>
        <end position="521"/>
    </location>
</feature>
<reference evidence="4" key="1">
    <citation type="submission" date="2025-08" db="UniProtKB">
        <authorList>
            <consortium name="RefSeq"/>
        </authorList>
    </citation>
    <scope>IDENTIFICATION</scope>
    <source>
        <tissue evidence="4">Testes</tissue>
    </source>
</reference>
<feature type="compositionally biased region" description="Polar residues" evidence="1">
    <location>
        <begin position="248"/>
        <end position="262"/>
    </location>
</feature>
<feature type="compositionally biased region" description="Basic and acidic residues" evidence="1">
    <location>
        <begin position="522"/>
        <end position="544"/>
    </location>
</feature>
<dbReference type="Gene3D" id="3.30.1520.10">
    <property type="entry name" value="Phox-like domain"/>
    <property type="match status" value="1"/>
</dbReference>
<protein>
    <submittedName>
        <fullName evidence="4">Uncharacterized protein LOC100372080</fullName>
    </submittedName>
</protein>
<evidence type="ECO:0000313" key="4">
    <source>
        <dbReference type="RefSeq" id="XP_006819638.1"/>
    </source>
</evidence>
<proteinExistence type="predicted"/>